<dbReference type="InterPro" id="IPR027417">
    <property type="entry name" value="P-loop_NTPase"/>
</dbReference>
<dbReference type="SUPFAM" id="SSF52540">
    <property type="entry name" value="P-loop containing nucleoside triphosphate hydrolases"/>
    <property type="match status" value="1"/>
</dbReference>
<dbReference type="EMBL" id="BK032594">
    <property type="protein sequence ID" value="DAF50211.1"/>
    <property type="molecule type" value="Genomic_DNA"/>
</dbReference>
<reference evidence="1" key="1">
    <citation type="journal article" date="2021" name="Proc. Natl. Acad. Sci. U.S.A.">
        <title>A Catalog of Tens of Thousands of Viruses from Human Metagenomes Reveals Hidden Associations with Chronic Diseases.</title>
        <authorList>
            <person name="Tisza M.J."/>
            <person name="Buck C.B."/>
        </authorList>
    </citation>
    <scope>NUCLEOTIDE SEQUENCE</scope>
    <source>
        <strain evidence="1">CtXof7</strain>
    </source>
</reference>
<organism evidence="1">
    <name type="scientific">Siphoviridae sp. ctXof7</name>
    <dbReference type="NCBI Taxonomy" id="2827888"/>
    <lineage>
        <taxon>Viruses</taxon>
        <taxon>Duplodnaviria</taxon>
        <taxon>Heunggongvirae</taxon>
        <taxon>Uroviricota</taxon>
        <taxon>Caudoviricetes</taxon>
    </lineage>
</organism>
<proteinExistence type="predicted"/>
<protein>
    <submittedName>
        <fullName evidence="1">Large Terminase</fullName>
    </submittedName>
</protein>
<accession>A0A8S5SH98</accession>
<evidence type="ECO:0000313" key="1">
    <source>
        <dbReference type="EMBL" id="DAF50211.1"/>
    </source>
</evidence>
<dbReference type="Gene3D" id="3.40.50.300">
    <property type="entry name" value="P-loop containing nucleotide triphosphate hydrolases"/>
    <property type="match status" value="1"/>
</dbReference>
<sequence>MTCGLSVPRQNGKNALLEIRELFGMVLLGEKILHSAHEVKTAQAHYRRFKHFFGNKANDESADFPELNRLVTNVRNVNGQESITLSNGAELRVIARSKSSGRGFTADVIVFDEAQELTEDAIEAMLSTGSAGDLGNSQILYTGTPPGPNASGAVFTRQRTQGLSEHPGPMCWHEWSADPDGPVNLDDKGVWIATNPAITAGRMKIAFVENERRTLNEEGFKRERLGMWPANAGASRAIDQATWDASVAEAPEDGIRSFGVSFSADGKRMALAGAMKEGTGASARFHVNAIDTYTGSTAAGVSALAEWLAERVDRTAQINLLGGAGAAALSDALDMRGVPKRLVHIMTTGEYFEACGLLFEGLRAGQVTHPEGEPEDALNASVAVVDRQIRRRDGAYGWSASTPDGDETPLEAVSAALHAAKTTRRRPKGKTGRRAIVL</sequence>
<name>A0A8S5SH98_9CAUD</name>